<dbReference type="GO" id="GO:0003924">
    <property type="term" value="F:GTPase activity"/>
    <property type="evidence" value="ECO:0007669"/>
    <property type="project" value="InterPro"/>
</dbReference>
<dbReference type="AlphaFoldDB" id="A0A9N9NA00"/>
<comment type="caution">
    <text evidence="2">The sequence shown here is derived from an EMBL/GenBank/DDBJ whole genome shotgun (WGS) entry which is preliminary data.</text>
</comment>
<dbReference type="SUPFAM" id="SSF52540">
    <property type="entry name" value="P-loop containing nucleoside triphosphate hydrolases"/>
    <property type="match status" value="1"/>
</dbReference>
<feature type="non-terminal residue" evidence="2">
    <location>
        <position position="1"/>
    </location>
</feature>
<dbReference type="InterPro" id="IPR015946">
    <property type="entry name" value="KH_dom-like_a/b"/>
</dbReference>
<dbReference type="Gene3D" id="3.30.300.20">
    <property type="match status" value="1"/>
</dbReference>
<dbReference type="InterPro" id="IPR000795">
    <property type="entry name" value="T_Tr_GTP-bd_dom"/>
</dbReference>
<name>A0A9N9NA00_9GLOM</name>
<dbReference type="GO" id="GO:0019843">
    <property type="term" value="F:rRNA binding"/>
    <property type="evidence" value="ECO:0007669"/>
    <property type="project" value="TreeGrafter"/>
</dbReference>
<dbReference type="Proteomes" id="UP000789342">
    <property type="component" value="Unassembled WGS sequence"/>
</dbReference>
<dbReference type="PANTHER" id="PTHR42698:SF1">
    <property type="entry name" value="GTPASE ERA, MITOCHONDRIAL"/>
    <property type="match status" value="1"/>
</dbReference>
<dbReference type="InterPro" id="IPR005662">
    <property type="entry name" value="GTPase_Era-like"/>
</dbReference>
<proteinExistence type="predicted"/>
<dbReference type="GO" id="GO:0043024">
    <property type="term" value="F:ribosomal small subunit binding"/>
    <property type="evidence" value="ECO:0007669"/>
    <property type="project" value="TreeGrafter"/>
</dbReference>
<evidence type="ECO:0000313" key="2">
    <source>
        <dbReference type="EMBL" id="CAG8715904.1"/>
    </source>
</evidence>
<evidence type="ECO:0000313" key="3">
    <source>
        <dbReference type="Proteomes" id="UP000789342"/>
    </source>
</evidence>
<accession>A0A9N9NA00</accession>
<evidence type="ECO:0000259" key="1">
    <source>
        <dbReference type="Pfam" id="PF00009"/>
    </source>
</evidence>
<organism evidence="2 3">
    <name type="scientific">Acaulospora morrowiae</name>
    <dbReference type="NCBI Taxonomy" id="94023"/>
    <lineage>
        <taxon>Eukaryota</taxon>
        <taxon>Fungi</taxon>
        <taxon>Fungi incertae sedis</taxon>
        <taxon>Mucoromycota</taxon>
        <taxon>Glomeromycotina</taxon>
        <taxon>Glomeromycetes</taxon>
        <taxon>Diversisporales</taxon>
        <taxon>Acaulosporaceae</taxon>
        <taxon>Acaulospora</taxon>
    </lineage>
</organism>
<sequence>KFNRILVNASWQSLLEVDHVLVIVDSHRAECMSTYSESCLFNRLKDYELPSTLVLNKVDLLQQTNRADTLRRLEENFRNQYPFFKKIVCVSALERQGLDNLFSYSYDQEWVYPAEVKYEMADLKRVEDLIRAELLDNLRSYLSYCVKQENEGWTLLSNGTLRIDQTLYVERESQQARYI</sequence>
<keyword evidence="3" id="KW-1185">Reference proteome</keyword>
<dbReference type="Gene3D" id="3.40.50.300">
    <property type="entry name" value="P-loop containing nucleotide triphosphate hydrolases"/>
    <property type="match status" value="1"/>
</dbReference>
<gene>
    <name evidence="2" type="ORF">AMORRO_LOCUS13001</name>
</gene>
<protein>
    <submittedName>
        <fullName evidence="2">5111_t:CDS:1</fullName>
    </submittedName>
</protein>
<dbReference type="InterPro" id="IPR027417">
    <property type="entry name" value="P-loop_NTPase"/>
</dbReference>
<dbReference type="EMBL" id="CAJVPV010020811">
    <property type="protein sequence ID" value="CAG8715904.1"/>
    <property type="molecule type" value="Genomic_DNA"/>
</dbReference>
<feature type="domain" description="Tr-type G" evidence="1">
    <location>
        <begin position="13"/>
        <end position="104"/>
    </location>
</feature>
<dbReference type="Pfam" id="PF00009">
    <property type="entry name" value="GTP_EFTU"/>
    <property type="match status" value="1"/>
</dbReference>
<dbReference type="GO" id="GO:0000028">
    <property type="term" value="P:ribosomal small subunit assembly"/>
    <property type="evidence" value="ECO:0007669"/>
    <property type="project" value="TreeGrafter"/>
</dbReference>
<dbReference type="PANTHER" id="PTHR42698">
    <property type="entry name" value="GTPASE ERA"/>
    <property type="match status" value="1"/>
</dbReference>
<dbReference type="GO" id="GO:0005525">
    <property type="term" value="F:GTP binding"/>
    <property type="evidence" value="ECO:0007669"/>
    <property type="project" value="InterPro"/>
</dbReference>
<reference evidence="2" key="1">
    <citation type="submission" date="2021-06" db="EMBL/GenBank/DDBJ databases">
        <authorList>
            <person name="Kallberg Y."/>
            <person name="Tangrot J."/>
            <person name="Rosling A."/>
        </authorList>
    </citation>
    <scope>NUCLEOTIDE SEQUENCE</scope>
    <source>
        <strain evidence="2">CL551</strain>
    </source>
</reference>
<dbReference type="OrthoDB" id="188276at2759"/>